<dbReference type="InterPro" id="IPR001036">
    <property type="entry name" value="Acrflvin-R"/>
</dbReference>
<dbReference type="Pfam" id="PF00873">
    <property type="entry name" value="ACR_tran"/>
    <property type="match status" value="1"/>
</dbReference>
<dbReference type="InterPro" id="IPR004763">
    <property type="entry name" value="CusA-like"/>
</dbReference>
<reference evidence="9" key="1">
    <citation type="journal article" date="2021" name="Front. Microbiol.">
        <title>Comprehensive Comparative Genomics and Phenotyping of Methylobacterium Species.</title>
        <authorList>
            <person name="Alessa O."/>
            <person name="Ogura Y."/>
            <person name="Fujitani Y."/>
            <person name="Takami H."/>
            <person name="Hayashi T."/>
            <person name="Sahin N."/>
            <person name="Tani A."/>
        </authorList>
    </citation>
    <scope>NUCLEOTIDE SEQUENCE</scope>
    <source>
        <strain evidence="9">LMG 23639</strain>
    </source>
</reference>
<feature type="transmembrane region" description="Helical" evidence="8">
    <location>
        <begin position="335"/>
        <end position="354"/>
    </location>
</feature>
<dbReference type="NCBIfam" id="TIGR00914">
    <property type="entry name" value="2A0601"/>
    <property type="match status" value="1"/>
</dbReference>
<protein>
    <submittedName>
        <fullName evidence="9">Cobalt-zinc-cadmium resistance protein CzcA</fullName>
    </submittedName>
</protein>
<evidence type="ECO:0000256" key="5">
    <source>
        <dbReference type="ARBA" id="ARBA00022692"/>
    </source>
</evidence>
<dbReference type="PANTHER" id="PTHR32063">
    <property type="match status" value="1"/>
</dbReference>
<gene>
    <name evidence="9" type="primary">czcA_1</name>
    <name evidence="9" type="ORF">AOPFMNJM_0531</name>
</gene>
<name>A0ABQ4SRY9_9HYPH</name>
<dbReference type="SUPFAM" id="SSF82866">
    <property type="entry name" value="Multidrug efflux transporter AcrB transmembrane domain"/>
    <property type="match status" value="2"/>
</dbReference>
<dbReference type="Gene3D" id="3.30.70.1440">
    <property type="entry name" value="Multidrug efflux transporter AcrB pore domain"/>
    <property type="match status" value="1"/>
</dbReference>
<feature type="transmembrane region" description="Helical" evidence="8">
    <location>
        <begin position="933"/>
        <end position="957"/>
    </location>
</feature>
<evidence type="ECO:0000256" key="4">
    <source>
        <dbReference type="ARBA" id="ARBA00022475"/>
    </source>
</evidence>
<dbReference type="PRINTS" id="PR00702">
    <property type="entry name" value="ACRIFLAVINRP"/>
</dbReference>
<accession>A0ABQ4SRY9</accession>
<keyword evidence="4" id="KW-1003">Cell membrane</keyword>
<feature type="transmembrane region" description="Helical" evidence="8">
    <location>
        <begin position="484"/>
        <end position="508"/>
    </location>
</feature>
<evidence type="ECO:0000256" key="6">
    <source>
        <dbReference type="ARBA" id="ARBA00022989"/>
    </source>
</evidence>
<dbReference type="Gene3D" id="3.30.70.1430">
    <property type="entry name" value="Multidrug efflux transporter AcrB pore domain"/>
    <property type="match status" value="2"/>
</dbReference>
<organism evidence="9 10">
    <name type="scientific">Methylobacterium jeotgali</name>
    <dbReference type="NCBI Taxonomy" id="381630"/>
    <lineage>
        <taxon>Bacteria</taxon>
        <taxon>Pseudomonadati</taxon>
        <taxon>Pseudomonadota</taxon>
        <taxon>Alphaproteobacteria</taxon>
        <taxon>Hyphomicrobiales</taxon>
        <taxon>Methylobacteriaceae</taxon>
        <taxon>Methylobacterium</taxon>
    </lineage>
</organism>
<evidence type="ECO:0000313" key="9">
    <source>
        <dbReference type="EMBL" id="GJE05233.1"/>
    </source>
</evidence>
<feature type="transmembrane region" description="Helical" evidence="8">
    <location>
        <begin position="977"/>
        <end position="998"/>
    </location>
</feature>
<feature type="transmembrane region" description="Helical" evidence="8">
    <location>
        <begin position="361"/>
        <end position="381"/>
    </location>
</feature>
<dbReference type="EMBL" id="BPQR01000009">
    <property type="protein sequence ID" value="GJE05233.1"/>
    <property type="molecule type" value="Genomic_DNA"/>
</dbReference>
<feature type="transmembrane region" description="Helical" evidence="8">
    <location>
        <begin position="387"/>
        <end position="406"/>
    </location>
</feature>
<evidence type="ECO:0000256" key="1">
    <source>
        <dbReference type="ARBA" id="ARBA00004651"/>
    </source>
</evidence>
<keyword evidence="7 8" id="KW-0472">Membrane</keyword>
<feature type="transmembrane region" description="Helical" evidence="8">
    <location>
        <begin position="529"/>
        <end position="555"/>
    </location>
</feature>
<comment type="caution">
    <text evidence="9">The sequence shown here is derived from an EMBL/GenBank/DDBJ whole genome shotgun (WGS) entry which is preliminary data.</text>
</comment>
<evidence type="ECO:0000256" key="3">
    <source>
        <dbReference type="ARBA" id="ARBA00022448"/>
    </source>
</evidence>
<dbReference type="PANTHER" id="PTHR32063:SF12">
    <property type="entry name" value="CATION EFFLUX SYSTEM PROTEIN"/>
    <property type="match status" value="1"/>
</dbReference>
<comment type="subcellular location">
    <subcellularLocation>
        <location evidence="1">Cell membrane</location>
        <topology evidence="1">Multi-pass membrane protein</topology>
    </subcellularLocation>
</comment>
<evidence type="ECO:0000256" key="8">
    <source>
        <dbReference type="SAM" id="Phobius"/>
    </source>
</evidence>
<proteinExistence type="inferred from homology"/>
<dbReference type="SUPFAM" id="SSF82693">
    <property type="entry name" value="Multidrug efflux transporter AcrB pore domain, PN1, PN2, PC1 and PC2 subdomains"/>
    <property type="match status" value="2"/>
</dbReference>
<reference evidence="9" key="2">
    <citation type="submission" date="2021-08" db="EMBL/GenBank/DDBJ databases">
        <authorList>
            <person name="Tani A."/>
            <person name="Ola A."/>
            <person name="Ogura Y."/>
            <person name="Katsura K."/>
            <person name="Hayashi T."/>
        </authorList>
    </citation>
    <scope>NUCLEOTIDE SEQUENCE</scope>
    <source>
        <strain evidence="9">LMG 23639</strain>
    </source>
</reference>
<keyword evidence="3" id="KW-0813">Transport</keyword>
<dbReference type="Proteomes" id="UP001055102">
    <property type="component" value="Unassembled WGS sequence"/>
</dbReference>
<comment type="similarity">
    <text evidence="2">Belongs to the resistance-nodulation-cell division (RND) (TC 2.A.6) family.</text>
</comment>
<evidence type="ECO:0000256" key="7">
    <source>
        <dbReference type="ARBA" id="ARBA00023136"/>
    </source>
</evidence>
<evidence type="ECO:0000313" key="10">
    <source>
        <dbReference type="Proteomes" id="UP001055102"/>
    </source>
</evidence>
<dbReference type="RefSeq" id="WP_053608460.1">
    <property type="nucleotide sequence ID" value="NZ_BPQR01000009.1"/>
</dbReference>
<feature type="transmembrane region" description="Helical" evidence="8">
    <location>
        <begin position="451"/>
        <end position="472"/>
    </location>
</feature>
<feature type="transmembrane region" description="Helical" evidence="8">
    <location>
        <begin position="883"/>
        <end position="900"/>
    </location>
</feature>
<dbReference type="Gene3D" id="3.30.70.1320">
    <property type="entry name" value="Multidrug efflux transporter AcrB pore domain like"/>
    <property type="match status" value="1"/>
</dbReference>
<sequence>MTGVITFVLRQRVLVLLLFLATLVVGAASYAQLNIEAYPDPVPPLVDVITQNPGQSAEEIERYITIPLEVQLAGIPNATVVRTISLFGLSDVKVQFNYNFTYEEAEQRVLNRLSQLSPLPNGAQPSISPVSPIGEIMRYQLVGPKGFSPTDLKTLQDWILQRRFKAIPGVIDVTGFGGKTKEYEIAVDLARLQGQGLTLVQLVTSLNNSSINVGGQTLNIGEQAAVVRGIGLIRDPDDIRNTMLTQVNGTPVLVRDVAEVRVSNAPRLGIVGHDDQDDIVLGIVLLRRGSPSLPTIQRVEAEIEKINASGILPPDVRIVPLYDRSGLIGKTTHTVMHNLVFGVALVFVVQWLFLGSLRSAIIVAATIPFALAFAVAILVIRGESANLLSLGAIDFGLIVDATVIMVENVFRHLSEHPGGPITHADDAGDEGSALTGKLGTISFAASEVNRAIFFSATIIIVGFLPLFTLSGVEGHIFGPMAKTYAYALIGGLLATFTVSPALSALILPNEMEERDTLIVRLLHFGHTRFLRFALGNKILTLGAMLVVLLVAGTMVRSLGLEFLPKLEEGNLWIRGTMPPSISLEAANTYVNRIRAVLKAYPEVETTITQHGRPDDGTDATGFFNVEIFAPLTDEETWPSGLTKERLVEDMSKTLEEHFPGVEFNFSQYIQDNVEEAASGVKGENSVKVYGNDLSAISQAAEQIKAALAEVKGITDLAIFTSLGQPTVRITVDREKAARYGLAPGDVNTTVQAAIGGQTAGDVYEYGSDRHFAMRVRLASAYRRDLATIRNITVGAQNPSGGVIPVPLSEIATVELVSGASFIYREGQQRYIPVKFSVRGRDLGGAVIEAQNRVAQQVQLPPGSHLEWVGEFGNLQDAIARLKVVVPITLALIALLLYINFSSATDMLLTLSVIPMAMIGGIFALVLTGTPFSVSAAIGFIALFGISTMEGVILLAYYNQLVEDGWQRRNAVFQAATVRMRPVMMTCVAACVGLLPAALSTGIGSQVQKPLALVVVGGILLAPALILVVMPILISLFSRRRPARSTQVRPKVQAVSAP</sequence>
<dbReference type="Gene3D" id="1.20.1640.10">
    <property type="entry name" value="Multidrug efflux transporter AcrB transmembrane domain"/>
    <property type="match status" value="2"/>
</dbReference>
<dbReference type="SUPFAM" id="SSF82714">
    <property type="entry name" value="Multidrug efflux transporter AcrB TolC docking domain, DN and DC subdomains"/>
    <property type="match status" value="2"/>
</dbReference>
<feature type="transmembrane region" description="Helical" evidence="8">
    <location>
        <begin position="1010"/>
        <end position="1036"/>
    </location>
</feature>
<dbReference type="InterPro" id="IPR027463">
    <property type="entry name" value="AcrB_DN_DC_subdom"/>
</dbReference>
<keyword evidence="10" id="KW-1185">Reference proteome</keyword>
<keyword evidence="6 8" id="KW-1133">Transmembrane helix</keyword>
<keyword evidence="5 8" id="KW-0812">Transmembrane</keyword>
<dbReference type="Gene3D" id="3.30.2090.10">
    <property type="entry name" value="Multidrug efflux transporter AcrB TolC docking domain, DN and DC subdomains"/>
    <property type="match status" value="2"/>
</dbReference>
<evidence type="ECO:0000256" key="2">
    <source>
        <dbReference type="ARBA" id="ARBA00010942"/>
    </source>
</evidence>
<feature type="transmembrane region" description="Helical" evidence="8">
    <location>
        <begin position="907"/>
        <end position="927"/>
    </location>
</feature>